<name>A0A9P8LH87_9PEZI</name>
<keyword evidence="2" id="KW-1185">Reference proteome</keyword>
<evidence type="ECO:0000313" key="2">
    <source>
        <dbReference type="Proteomes" id="UP000750711"/>
    </source>
</evidence>
<dbReference type="AlphaFoldDB" id="A0A9P8LH87"/>
<sequence length="296" mass="34144">MAGETGTHYFQRNLVHHGGFLDEVVFLQRTSDQEDIDWLHTTVSKTPGYSIANYTEDRVSNYAHSWDLCEPGTMYIKIDDDIVFIEDTTIPAIVDTKLKNPNSLLVSANALNQPALAWIHHHLGVVKPYLPELTPIPGPNPKPKYDWRASDLPDWQGPQSYTVPDDFKPPFPSHRWLPARHLNNTDGTPITTADYTPDGPGWYRWTVAAQQHYSFFEHLEKGELWRYRFTVWDYHYDRLSTTFMCIWGDDVVAIRDDMSGDDEGYMTIEAPKRLRRRMPSLIYSSSSSSFKNIALF</sequence>
<comment type="caution">
    <text evidence="1">The sequence shown here is derived from an EMBL/GenBank/DDBJ whole genome shotgun (WGS) entry which is preliminary data.</text>
</comment>
<protein>
    <submittedName>
        <fullName evidence="1">Uncharacterized protein</fullName>
    </submittedName>
</protein>
<reference evidence="1" key="1">
    <citation type="submission" date="2021-03" db="EMBL/GenBank/DDBJ databases">
        <title>Comparative genomics and phylogenomic investigation of the class Geoglossomycetes provide insights into ecological specialization and systematics.</title>
        <authorList>
            <person name="Melie T."/>
            <person name="Pirro S."/>
            <person name="Miller A.N."/>
            <person name="Quandt A."/>
        </authorList>
    </citation>
    <scope>NUCLEOTIDE SEQUENCE</scope>
    <source>
        <strain evidence="1">CAQ_001_2017</strain>
    </source>
</reference>
<gene>
    <name evidence="1" type="ORF">GP486_001333</name>
</gene>
<dbReference type="Proteomes" id="UP000750711">
    <property type="component" value="Unassembled WGS sequence"/>
</dbReference>
<dbReference type="EMBL" id="JAGHQM010000115">
    <property type="protein sequence ID" value="KAH0565268.1"/>
    <property type="molecule type" value="Genomic_DNA"/>
</dbReference>
<evidence type="ECO:0000313" key="1">
    <source>
        <dbReference type="EMBL" id="KAH0565268.1"/>
    </source>
</evidence>
<accession>A0A9P8LH87</accession>
<proteinExistence type="predicted"/>
<organism evidence="1 2">
    <name type="scientific">Trichoglossum hirsutum</name>
    <dbReference type="NCBI Taxonomy" id="265104"/>
    <lineage>
        <taxon>Eukaryota</taxon>
        <taxon>Fungi</taxon>
        <taxon>Dikarya</taxon>
        <taxon>Ascomycota</taxon>
        <taxon>Pezizomycotina</taxon>
        <taxon>Geoglossomycetes</taxon>
        <taxon>Geoglossales</taxon>
        <taxon>Geoglossaceae</taxon>
        <taxon>Trichoglossum</taxon>
    </lineage>
</organism>